<reference evidence="3" key="1">
    <citation type="journal article" date="2014" name="Int. J. Syst. Evol. Microbiol.">
        <title>Complete genome sequence of Corynebacterium casei LMG S-19264T (=DSM 44701T), isolated from a smear-ripened cheese.</title>
        <authorList>
            <consortium name="US DOE Joint Genome Institute (JGI-PGF)"/>
            <person name="Walter F."/>
            <person name="Albersmeier A."/>
            <person name="Kalinowski J."/>
            <person name="Ruckert C."/>
        </authorList>
    </citation>
    <scope>NUCLEOTIDE SEQUENCE</scope>
    <source>
        <strain evidence="3">JCM 4784</strain>
    </source>
</reference>
<organism evidence="3 4">
    <name type="scientific">Streptomyces longispororuber</name>
    <dbReference type="NCBI Taxonomy" id="68230"/>
    <lineage>
        <taxon>Bacteria</taxon>
        <taxon>Bacillati</taxon>
        <taxon>Actinomycetota</taxon>
        <taxon>Actinomycetes</taxon>
        <taxon>Kitasatosporales</taxon>
        <taxon>Streptomycetaceae</taxon>
        <taxon>Streptomyces</taxon>
    </lineage>
</organism>
<evidence type="ECO:0000256" key="1">
    <source>
        <dbReference type="SAM" id="MobiDB-lite"/>
    </source>
</evidence>
<feature type="compositionally biased region" description="Low complexity" evidence="1">
    <location>
        <begin position="57"/>
        <end position="67"/>
    </location>
</feature>
<feature type="transmembrane region" description="Helical" evidence="2">
    <location>
        <begin position="239"/>
        <end position="262"/>
    </location>
</feature>
<gene>
    <name evidence="3" type="ORF">GCM10018785_57110</name>
</gene>
<name>A0A919A2D4_9ACTN</name>
<dbReference type="Pfam" id="PF20401">
    <property type="entry name" value="Rhomboid_2"/>
    <property type="match status" value="1"/>
</dbReference>
<dbReference type="InterPro" id="IPR046862">
    <property type="entry name" value="Rhomboid_2"/>
</dbReference>
<evidence type="ECO:0000313" key="4">
    <source>
        <dbReference type="Proteomes" id="UP000608024"/>
    </source>
</evidence>
<feature type="transmembrane region" description="Helical" evidence="2">
    <location>
        <begin position="147"/>
        <end position="171"/>
    </location>
</feature>
<keyword evidence="4" id="KW-1185">Reference proteome</keyword>
<keyword evidence="2" id="KW-1133">Transmembrane helix</keyword>
<reference evidence="3" key="2">
    <citation type="submission" date="2020-09" db="EMBL/GenBank/DDBJ databases">
        <authorList>
            <person name="Sun Q."/>
            <person name="Ohkuma M."/>
        </authorList>
    </citation>
    <scope>NUCLEOTIDE SEQUENCE</scope>
    <source>
        <strain evidence="3">JCM 4784</strain>
    </source>
</reference>
<protein>
    <submittedName>
        <fullName evidence="3">Uncharacterized protein</fullName>
    </submittedName>
</protein>
<feature type="transmembrane region" description="Helical" evidence="2">
    <location>
        <begin position="274"/>
        <end position="291"/>
    </location>
</feature>
<dbReference type="AlphaFoldDB" id="A0A919A2D4"/>
<sequence>MNRTVTGGGVVSGGGVGADVAEPARGDGAVALDVSLLDGALLDGVPPEGSSPGGSSLGEPSLGGPSLDGVPGQRRALRVAGPLGAGPGRDLMSDSASGSATVPSALLPASSAAASGRASAPAPAAAPTVAWARLGRLRLWHLRPWRLLPTPTGTPFTFGYAVVLLLTSMFAEYADPALISSMRQGSSTDVAHLADRPVFVLVASALWVAGGVTSPYAVGFLLVLTALERRVGAVRAAGVFVLGHVVATLATEIPVGLSVLAGHLPGSSLHRLDYGISFGVAASVGALAGVLGPWLRWALLAGFGWVLVEDLIAFADPMTNWGHLLALAVGVTTWPLLQGGRRRRGVAG</sequence>
<evidence type="ECO:0000313" key="3">
    <source>
        <dbReference type="EMBL" id="GHE81678.1"/>
    </source>
</evidence>
<feature type="transmembrane region" description="Helical" evidence="2">
    <location>
        <begin position="198"/>
        <end position="227"/>
    </location>
</feature>
<dbReference type="Proteomes" id="UP000608024">
    <property type="component" value="Unassembled WGS sequence"/>
</dbReference>
<dbReference type="EMBL" id="BNBT01000119">
    <property type="protein sequence ID" value="GHE81678.1"/>
    <property type="molecule type" value="Genomic_DNA"/>
</dbReference>
<comment type="caution">
    <text evidence="3">The sequence shown here is derived from an EMBL/GenBank/DDBJ whole genome shotgun (WGS) entry which is preliminary data.</text>
</comment>
<feature type="region of interest" description="Disordered" evidence="1">
    <location>
        <begin position="42"/>
        <end position="72"/>
    </location>
</feature>
<proteinExistence type="predicted"/>
<accession>A0A919A2D4</accession>
<evidence type="ECO:0000256" key="2">
    <source>
        <dbReference type="SAM" id="Phobius"/>
    </source>
</evidence>
<keyword evidence="2" id="KW-0472">Membrane</keyword>
<keyword evidence="2" id="KW-0812">Transmembrane</keyword>